<reference evidence="8 9" key="1">
    <citation type="submission" date="2017-11" db="EMBL/GenBank/DDBJ databases">
        <title>Genomic Encyclopedia of Archaeal and Bacterial Type Strains, Phase II (KMG-II): From Individual Species to Whole Genera.</title>
        <authorList>
            <person name="Goeker M."/>
        </authorList>
    </citation>
    <scope>NUCLEOTIDE SEQUENCE [LARGE SCALE GENOMIC DNA]</scope>
    <source>
        <strain evidence="8 9">DSM 22413</strain>
    </source>
</reference>
<dbReference type="EMBL" id="PGTZ01000007">
    <property type="protein sequence ID" value="PJI93580.1"/>
    <property type="molecule type" value="Genomic_DNA"/>
</dbReference>
<evidence type="ECO:0000256" key="4">
    <source>
        <dbReference type="ARBA" id="ARBA00022729"/>
    </source>
</evidence>
<keyword evidence="3" id="KW-0858">Xylan degradation</keyword>
<name>A0A2M8WRK5_9MICO</name>
<dbReference type="OrthoDB" id="9767239at2"/>
<dbReference type="Gene3D" id="3.40.50.1820">
    <property type="entry name" value="alpha/beta hydrolase"/>
    <property type="match status" value="1"/>
</dbReference>
<dbReference type="GO" id="GO:0045493">
    <property type="term" value="P:xylan catabolic process"/>
    <property type="evidence" value="ECO:0007669"/>
    <property type="project" value="UniProtKB-KW"/>
</dbReference>
<evidence type="ECO:0000256" key="5">
    <source>
        <dbReference type="ARBA" id="ARBA00022801"/>
    </source>
</evidence>
<evidence type="ECO:0000256" key="2">
    <source>
        <dbReference type="ARBA" id="ARBA00022525"/>
    </source>
</evidence>
<comment type="caution">
    <text evidence="8">The sequence shown here is derived from an EMBL/GenBank/DDBJ whole genome shotgun (WGS) entry which is preliminary data.</text>
</comment>
<dbReference type="PANTHER" id="PTHR38050:SF2">
    <property type="entry name" value="FERULOYL ESTERASE C-RELATED"/>
    <property type="match status" value="1"/>
</dbReference>
<protein>
    <submittedName>
        <fullName evidence="8">Polyhydroxybutyrate depolymerase</fullName>
    </submittedName>
</protein>
<keyword evidence="5" id="KW-0378">Hydrolase</keyword>
<dbReference type="InterPro" id="IPR029058">
    <property type="entry name" value="AB_hydrolase_fold"/>
</dbReference>
<keyword evidence="7" id="KW-0624">Polysaccharide degradation</keyword>
<dbReference type="GO" id="GO:0005576">
    <property type="term" value="C:extracellular region"/>
    <property type="evidence" value="ECO:0007669"/>
    <property type="project" value="UniProtKB-SubCell"/>
</dbReference>
<comment type="subcellular location">
    <subcellularLocation>
        <location evidence="1">Secreted</location>
    </subcellularLocation>
</comment>
<evidence type="ECO:0000313" key="9">
    <source>
        <dbReference type="Proteomes" id="UP000231586"/>
    </source>
</evidence>
<proteinExistence type="predicted"/>
<dbReference type="SUPFAM" id="SSF53474">
    <property type="entry name" value="alpha/beta-Hydrolases"/>
    <property type="match status" value="1"/>
</dbReference>
<evidence type="ECO:0000256" key="3">
    <source>
        <dbReference type="ARBA" id="ARBA00022651"/>
    </source>
</evidence>
<keyword evidence="6" id="KW-0119">Carbohydrate metabolism</keyword>
<dbReference type="GO" id="GO:0030600">
    <property type="term" value="F:feruloyl esterase activity"/>
    <property type="evidence" value="ECO:0007669"/>
    <property type="project" value="InterPro"/>
</dbReference>
<keyword evidence="9" id="KW-1185">Reference proteome</keyword>
<dbReference type="AlphaFoldDB" id="A0A2M8WRK5"/>
<dbReference type="InterPro" id="IPR043595">
    <property type="entry name" value="FaeB/C/D"/>
</dbReference>
<organism evidence="8 9">
    <name type="scientific">Luteimicrobium subarcticum</name>
    <dbReference type="NCBI Taxonomy" id="620910"/>
    <lineage>
        <taxon>Bacteria</taxon>
        <taxon>Bacillati</taxon>
        <taxon>Actinomycetota</taxon>
        <taxon>Actinomycetes</taxon>
        <taxon>Micrococcales</taxon>
        <taxon>Luteimicrobium</taxon>
    </lineage>
</organism>
<dbReference type="Proteomes" id="UP000231586">
    <property type="component" value="Unassembled WGS sequence"/>
</dbReference>
<dbReference type="RefSeq" id="WP_100349247.1">
    <property type="nucleotide sequence ID" value="NZ_PGTZ01000007.1"/>
</dbReference>
<keyword evidence="2" id="KW-0964">Secreted</keyword>
<gene>
    <name evidence="8" type="ORF">CLV34_1051</name>
</gene>
<evidence type="ECO:0000256" key="1">
    <source>
        <dbReference type="ARBA" id="ARBA00004613"/>
    </source>
</evidence>
<sequence length="345" mass="35112">MRLSHGTGALRRTGAVGIGVVLAASVLVGGGGAVASSGHGSGHGPGPVGGHGRCTTAVAAGTHQVPVTFGGARYDVRVHVPAGVRSPALVLDLHGSGADGAAQSAISGLDALGDEKGFVAVEPDGAIPLNGGWAWNVPGVPTTAGQMPPADARDDVAFLGAVIDQVGRVVCADDRRVYATGYSGGGRMASALACRLSDRLAAVGTVAGLRAGRPSPLDTSVPDVADCTPTRAVPVVEFHGDADYTNPYQGSSDLRWGYTVPVAVQTWARLDGCRVGPTTTVVSEHVTRYAYSRCSSGADVQLYRVAGGGHTWPGTSVDQSSNGTVTQEISASRILWDFFAAHPRR</sequence>
<keyword evidence="4" id="KW-0732">Signal</keyword>
<accession>A0A2M8WRK5</accession>
<evidence type="ECO:0000256" key="7">
    <source>
        <dbReference type="ARBA" id="ARBA00023326"/>
    </source>
</evidence>
<evidence type="ECO:0000313" key="8">
    <source>
        <dbReference type="EMBL" id="PJI93580.1"/>
    </source>
</evidence>
<dbReference type="PANTHER" id="PTHR38050">
    <property type="match status" value="1"/>
</dbReference>
<evidence type="ECO:0000256" key="6">
    <source>
        <dbReference type="ARBA" id="ARBA00023277"/>
    </source>
</evidence>